<evidence type="ECO:0000259" key="1">
    <source>
        <dbReference type="PROSITE" id="PS50042"/>
    </source>
</evidence>
<dbReference type="EMBL" id="VBTY01000212">
    <property type="protein sequence ID" value="MDG3496671.1"/>
    <property type="molecule type" value="Genomic_DNA"/>
</dbReference>
<feature type="domain" description="Cyclic nucleotide-binding" evidence="1">
    <location>
        <begin position="11"/>
        <end position="113"/>
    </location>
</feature>
<reference evidence="2" key="1">
    <citation type="submission" date="2019-05" db="EMBL/GenBank/DDBJ databases">
        <title>Whole genome sequencing of Pseudanabaena catenata USMAC16.</title>
        <authorList>
            <person name="Khan Z."/>
            <person name="Omar W.M."/>
            <person name="Convey P."/>
            <person name="Merican F."/>
            <person name="Najimudin N."/>
        </authorList>
    </citation>
    <scope>NUCLEOTIDE SEQUENCE</scope>
    <source>
        <strain evidence="2">USMAC16</strain>
    </source>
</reference>
<dbReference type="CDD" id="cd00038">
    <property type="entry name" value="CAP_ED"/>
    <property type="match status" value="1"/>
</dbReference>
<keyword evidence="3" id="KW-1185">Reference proteome</keyword>
<evidence type="ECO:0000313" key="2">
    <source>
        <dbReference type="EMBL" id="MDG3496671.1"/>
    </source>
</evidence>
<dbReference type="PANTHER" id="PTHR24567:SF76">
    <property type="entry name" value="CYCLIC NUCLEOTIDE-BINDING DOMAIN PROTEIN"/>
    <property type="match status" value="1"/>
</dbReference>
<dbReference type="PROSITE" id="PS50042">
    <property type="entry name" value="CNMP_BINDING_3"/>
    <property type="match status" value="1"/>
</dbReference>
<dbReference type="GO" id="GO:0005829">
    <property type="term" value="C:cytosol"/>
    <property type="evidence" value="ECO:0007669"/>
    <property type="project" value="TreeGrafter"/>
</dbReference>
<dbReference type="Proteomes" id="UP001152872">
    <property type="component" value="Unassembled WGS sequence"/>
</dbReference>
<dbReference type="PANTHER" id="PTHR24567">
    <property type="entry name" value="CRP FAMILY TRANSCRIPTIONAL REGULATORY PROTEIN"/>
    <property type="match status" value="1"/>
</dbReference>
<organism evidence="2 3">
    <name type="scientific">Pseudanabaena catenata USMAC16</name>
    <dbReference type="NCBI Taxonomy" id="1855837"/>
    <lineage>
        <taxon>Bacteria</taxon>
        <taxon>Bacillati</taxon>
        <taxon>Cyanobacteriota</taxon>
        <taxon>Cyanophyceae</taxon>
        <taxon>Pseudanabaenales</taxon>
        <taxon>Pseudanabaenaceae</taxon>
        <taxon>Pseudanabaena</taxon>
    </lineage>
</organism>
<accession>A0A9X4M9X2</accession>
<name>A0A9X4M9X2_9CYAN</name>
<dbReference type="InterPro" id="IPR050397">
    <property type="entry name" value="Env_Response_Regulators"/>
</dbReference>
<dbReference type="InterPro" id="IPR000595">
    <property type="entry name" value="cNMP-bd_dom"/>
</dbReference>
<dbReference type="Pfam" id="PF00027">
    <property type="entry name" value="cNMP_binding"/>
    <property type="match status" value="1"/>
</dbReference>
<dbReference type="Gene3D" id="2.60.120.10">
    <property type="entry name" value="Jelly Rolls"/>
    <property type="match status" value="1"/>
</dbReference>
<dbReference type="RefSeq" id="WP_009628862.1">
    <property type="nucleotide sequence ID" value="NZ_VBTY01000212.1"/>
</dbReference>
<protein>
    <submittedName>
        <fullName evidence="2">Crp/Fnr family transcriptional regulator</fullName>
    </submittedName>
</protein>
<evidence type="ECO:0000313" key="3">
    <source>
        <dbReference type="Proteomes" id="UP001152872"/>
    </source>
</evidence>
<sequence length="199" mass="23212">MYSELFNTLDKFVLLNSKHKEELSNLLQLQEFSKDTVLLELGEVANCLSVLVEGSVRAIYHKDGKEITSWFGFDGDFISSFYSFVSRKASPESIITTSDCKMFSISYEDLQFLYEKDSIWNKLGRIVTEQYYIEYRERILSLQSMPAAERYDDLLSKHPDILDKVKLGHLSSYLGITQETLSRLRASRENRQRIYNKML</sequence>
<dbReference type="InterPro" id="IPR018490">
    <property type="entry name" value="cNMP-bd_dom_sf"/>
</dbReference>
<dbReference type="GO" id="GO:0003700">
    <property type="term" value="F:DNA-binding transcription factor activity"/>
    <property type="evidence" value="ECO:0007669"/>
    <property type="project" value="TreeGrafter"/>
</dbReference>
<proteinExistence type="predicted"/>
<gene>
    <name evidence="2" type="ORF">FEV09_19205</name>
</gene>
<dbReference type="InterPro" id="IPR014710">
    <property type="entry name" value="RmlC-like_jellyroll"/>
</dbReference>
<comment type="caution">
    <text evidence="2">The sequence shown here is derived from an EMBL/GenBank/DDBJ whole genome shotgun (WGS) entry which is preliminary data.</text>
</comment>
<dbReference type="SUPFAM" id="SSF51206">
    <property type="entry name" value="cAMP-binding domain-like"/>
    <property type="match status" value="1"/>
</dbReference>
<dbReference type="AlphaFoldDB" id="A0A9X4M9X2"/>